<dbReference type="SUPFAM" id="SSF103481">
    <property type="entry name" value="Multidrug resistance efflux transporter EmrE"/>
    <property type="match status" value="1"/>
</dbReference>
<dbReference type="Gene3D" id="1.10.3730.20">
    <property type="match status" value="1"/>
</dbReference>
<dbReference type="Proteomes" id="UP000521032">
    <property type="component" value="Unassembled WGS sequence"/>
</dbReference>
<dbReference type="Pfam" id="PF00893">
    <property type="entry name" value="Multi_Drug_Res"/>
    <property type="match status" value="1"/>
</dbReference>
<keyword evidence="10" id="KW-1185">Reference proteome</keyword>
<gene>
    <name evidence="9" type="primary">ykkD</name>
    <name evidence="9" type="ORF">JEOSCH030_01780</name>
</gene>
<feature type="transmembrane region" description="Helical" evidence="8">
    <location>
        <begin position="59"/>
        <end position="78"/>
    </location>
</feature>
<dbReference type="InterPro" id="IPR037185">
    <property type="entry name" value="EmrE-like"/>
</dbReference>
<dbReference type="GO" id="GO:0005886">
    <property type="term" value="C:plasma membrane"/>
    <property type="evidence" value="ECO:0007669"/>
    <property type="project" value="UniProtKB-SubCell"/>
</dbReference>
<evidence type="ECO:0000256" key="6">
    <source>
        <dbReference type="ARBA" id="ARBA00023136"/>
    </source>
</evidence>
<comment type="subcellular location">
    <subcellularLocation>
        <location evidence="1 7">Cell membrane</location>
        <topology evidence="1 7">Multi-pass membrane protein</topology>
    </subcellularLocation>
</comment>
<keyword evidence="4 7" id="KW-0812">Transmembrane</keyword>
<comment type="similarity">
    <text evidence="7">Belongs to the drug/metabolite transporter (DMT) superfamily. Small multidrug resistance (SMR) (TC 2.A.7.1) family.</text>
</comment>
<dbReference type="PANTHER" id="PTHR30561">
    <property type="entry name" value="SMR FAMILY PROTON-DEPENDENT DRUG EFFLUX TRANSPORTER SUGE"/>
    <property type="match status" value="1"/>
</dbReference>
<evidence type="ECO:0000256" key="4">
    <source>
        <dbReference type="ARBA" id="ARBA00022692"/>
    </source>
</evidence>
<keyword evidence="5 8" id="KW-1133">Transmembrane helix</keyword>
<organism evidence="9 10">
    <name type="scientific">Phocicoccus schoeneichii</name>
    <dbReference type="NCBI Taxonomy" id="1812261"/>
    <lineage>
        <taxon>Bacteria</taxon>
        <taxon>Bacillati</taxon>
        <taxon>Bacillota</taxon>
        <taxon>Bacilli</taxon>
        <taxon>Bacillales</taxon>
        <taxon>Salinicoccaceae</taxon>
        <taxon>Phocicoccus</taxon>
    </lineage>
</organism>
<keyword evidence="3" id="KW-1003">Cell membrane</keyword>
<feature type="transmembrane region" description="Helical" evidence="8">
    <location>
        <begin position="32"/>
        <end position="53"/>
    </location>
</feature>
<dbReference type="GO" id="GO:0022857">
    <property type="term" value="F:transmembrane transporter activity"/>
    <property type="evidence" value="ECO:0007669"/>
    <property type="project" value="InterPro"/>
</dbReference>
<evidence type="ECO:0000256" key="2">
    <source>
        <dbReference type="ARBA" id="ARBA00022448"/>
    </source>
</evidence>
<dbReference type="PANTHER" id="PTHR30561:SF0">
    <property type="entry name" value="GUANIDINIUM EXPORTER"/>
    <property type="match status" value="1"/>
</dbReference>
<evidence type="ECO:0000256" key="7">
    <source>
        <dbReference type="RuleBase" id="RU003942"/>
    </source>
</evidence>
<feature type="transmembrane region" description="Helical" evidence="8">
    <location>
        <begin position="85"/>
        <end position="103"/>
    </location>
</feature>
<dbReference type="InterPro" id="IPR045324">
    <property type="entry name" value="Small_multidrug_res"/>
</dbReference>
<protein>
    <submittedName>
        <fullName evidence="9">Multidrug resistance protein YkkD</fullName>
    </submittedName>
</protein>
<evidence type="ECO:0000256" key="1">
    <source>
        <dbReference type="ARBA" id="ARBA00004651"/>
    </source>
</evidence>
<name>A0A6V7RNP4_9BACL</name>
<dbReference type="EMBL" id="CAJEWE010000011">
    <property type="protein sequence ID" value="CAD2080037.1"/>
    <property type="molecule type" value="Genomic_DNA"/>
</dbReference>
<evidence type="ECO:0000256" key="5">
    <source>
        <dbReference type="ARBA" id="ARBA00022989"/>
    </source>
</evidence>
<accession>A0A6V7RNP4</accession>
<evidence type="ECO:0000256" key="8">
    <source>
        <dbReference type="SAM" id="Phobius"/>
    </source>
</evidence>
<evidence type="ECO:0000313" key="9">
    <source>
        <dbReference type="EMBL" id="CAD2080037.1"/>
    </source>
</evidence>
<keyword evidence="6 8" id="KW-0472">Membrane</keyword>
<keyword evidence="2" id="KW-0813">Transport</keyword>
<reference evidence="9 10" key="1">
    <citation type="submission" date="2020-07" db="EMBL/GenBank/DDBJ databases">
        <authorList>
            <person name="Criscuolo A."/>
        </authorList>
    </citation>
    <scope>NUCLEOTIDE SEQUENCE [LARGE SCALE GENOMIC DNA]</scope>
    <source>
        <strain evidence="10">CIP 111030</strain>
    </source>
</reference>
<evidence type="ECO:0000256" key="3">
    <source>
        <dbReference type="ARBA" id="ARBA00022475"/>
    </source>
</evidence>
<proteinExistence type="inferred from homology"/>
<dbReference type="InterPro" id="IPR000390">
    <property type="entry name" value="Small_drug/metabolite_transptr"/>
</dbReference>
<dbReference type="AlphaFoldDB" id="A0A6V7RNP4"/>
<evidence type="ECO:0000313" key="10">
    <source>
        <dbReference type="Proteomes" id="UP000521032"/>
    </source>
</evidence>
<dbReference type="RefSeq" id="WP_186088559.1">
    <property type="nucleotide sequence ID" value="NZ_BMDB01000004.1"/>
</dbReference>
<sequence length="104" mass="11593">MAWISLIISGMFETFAVSMINRLTIKKDWQTVIYILIGIGMSLVFLHYSLIYIPMGTAYAIWTGISVVCSSLIGMVYFGESKSIYRILFIALILSSAIGLKLIS</sequence>
<comment type="caution">
    <text evidence="9">The sequence shown here is derived from an EMBL/GenBank/DDBJ whole genome shotgun (WGS) entry which is preliminary data.</text>
</comment>